<dbReference type="Gene3D" id="3.40.50.150">
    <property type="entry name" value="Vaccinia Virus protein VP39"/>
    <property type="match status" value="1"/>
</dbReference>
<dbReference type="InterPro" id="IPR029063">
    <property type="entry name" value="SAM-dependent_MTases_sf"/>
</dbReference>
<feature type="region of interest" description="C-terminal hotdog fold" evidence="7">
    <location>
        <begin position="1423"/>
        <end position="1593"/>
    </location>
</feature>
<dbReference type="InterPro" id="IPR001227">
    <property type="entry name" value="Ac_transferase_dom_sf"/>
</dbReference>
<dbReference type="Pfam" id="PF16073">
    <property type="entry name" value="SAT"/>
    <property type="match status" value="1"/>
</dbReference>
<dbReference type="InterPro" id="IPR042104">
    <property type="entry name" value="PKS_dehydratase_sf"/>
</dbReference>
<dbReference type="PROSITE" id="PS52004">
    <property type="entry name" value="KS3_2"/>
    <property type="match status" value="1"/>
</dbReference>
<keyword evidence="6" id="KW-0511">Multifunctional enzyme</keyword>
<comment type="pathway">
    <text evidence="1">Secondary metabolite biosynthesis; terpenoid biosynthesis.</text>
</comment>
<evidence type="ECO:0000256" key="5">
    <source>
        <dbReference type="ARBA" id="ARBA00022679"/>
    </source>
</evidence>
<feature type="region of interest" description="N-terminal hotdog fold" evidence="7">
    <location>
        <begin position="1274"/>
        <end position="1404"/>
    </location>
</feature>
<feature type="domain" description="Carrier" evidence="9">
    <location>
        <begin position="1659"/>
        <end position="1736"/>
    </location>
</feature>
<dbReference type="Gene3D" id="3.40.366.10">
    <property type="entry name" value="Malonyl-Coenzyme A Acyl Carrier Protein, domain 2"/>
    <property type="match status" value="2"/>
</dbReference>
<feature type="region of interest" description="Disordered" evidence="8">
    <location>
        <begin position="1599"/>
        <end position="1662"/>
    </location>
</feature>
<dbReference type="SUPFAM" id="SSF53335">
    <property type="entry name" value="S-adenosyl-L-methionine-dependent methyltransferases"/>
    <property type="match status" value="1"/>
</dbReference>
<keyword evidence="3" id="KW-0597">Phosphoprotein</keyword>
<evidence type="ECO:0000256" key="2">
    <source>
        <dbReference type="ARBA" id="ARBA00022450"/>
    </source>
</evidence>
<keyword evidence="4" id="KW-0489">Methyltransferase</keyword>
<feature type="active site" description="Proton acceptor; for dehydratase activity" evidence="7">
    <location>
        <position position="1305"/>
    </location>
</feature>
<dbReference type="SUPFAM" id="SSF52151">
    <property type="entry name" value="FabD/lysophospholipase-like"/>
    <property type="match status" value="1"/>
</dbReference>
<dbReference type="InterPro" id="IPR049492">
    <property type="entry name" value="BD-FAE-like_dom"/>
</dbReference>
<dbReference type="GO" id="GO:0004312">
    <property type="term" value="F:fatty acid synthase activity"/>
    <property type="evidence" value="ECO:0007669"/>
    <property type="project" value="TreeGrafter"/>
</dbReference>
<dbReference type="PANTHER" id="PTHR43775:SF21">
    <property type="entry name" value="NON-REDUCING POLYKETIDE SYNTHASE AUSA-RELATED"/>
    <property type="match status" value="1"/>
</dbReference>
<keyword evidence="2" id="KW-0596">Phosphopantetheine</keyword>
<dbReference type="Pfam" id="PF02801">
    <property type="entry name" value="Ketoacyl-synt_C"/>
    <property type="match status" value="1"/>
</dbReference>
<dbReference type="PROSITE" id="PS50075">
    <property type="entry name" value="CARRIER"/>
    <property type="match status" value="1"/>
</dbReference>
<dbReference type="InterPro" id="IPR049900">
    <property type="entry name" value="PKS_mFAS_DH"/>
</dbReference>
<dbReference type="SUPFAM" id="SSF53474">
    <property type="entry name" value="alpha/beta-Hydrolases"/>
    <property type="match status" value="1"/>
</dbReference>
<dbReference type="STRING" id="252740.A0A423VKR1"/>
<dbReference type="Proteomes" id="UP000284375">
    <property type="component" value="Unassembled WGS sequence"/>
</dbReference>
<accession>A0A423VKR1</accession>
<evidence type="ECO:0000256" key="3">
    <source>
        <dbReference type="ARBA" id="ARBA00022553"/>
    </source>
</evidence>
<dbReference type="InterPro" id="IPR020841">
    <property type="entry name" value="PKS_Beta-ketoAc_synthase_dom"/>
</dbReference>
<dbReference type="InterPro" id="IPR036736">
    <property type="entry name" value="ACP-like_sf"/>
</dbReference>
<dbReference type="SUPFAM" id="SSF53901">
    <property type="entry name" value="Thiolase-like"/>
    <property type="match status" value="1"/>
</dbReference>
<feature type="compositionally biased region" description="Basic and acidic residues" evidence="8">
    <location>
        <begin position="1741"/>
        <end position="1755"/>
    </location>
</feature>
<dbReference type="GO" id="GO:0004315">
    <property type="term" value="F:3-oxoacyl-[acyl-carrier-protein] synthase activity"/>
    <property type="evidence" value="ECO:0007669"/>
    <property type="project" value="InterPro"/>
</dbReference>
<dbReference type="SMART" id="SM00825">
    <property type="entry name" value="PKS_KS"/>
    <property type="match status" value="1"/>
</dbReference>
<dbReference type="InterPro" id="IPR016035">
    <property type="entry name" value="Acyl_Trfase/lysoPLipase"/>
</dbReference>
<dbReference type="Gene3D" id="3.40.47.10">
    <property type="match status" value="1"/>
</dbReference>
<dbReference type="Pfam" id="PF00109">
    <property type="entry name" value="ketoacyl-synt"/>
    <property type="match status" value="1"/>
</dbReference>
<dbReference type="Pfam" id="PF00698">
    <property type="entry name" value="Acyl_transf_1"/>
    <property type="match status" value="1"/>
</dbReference>
<dbReference type="OrthoDB" id="329835at2759"/>
<dbReference type="PROSITE" id="PS52019">
    <property type="entry name" value="PKS_MFAS_DH"/>
    <property type="match status" value="1"/>
</dbReference>
<protein>
    <submittedName>
        <fullName evidence="12">Uncharacterized protein</fullName>
    </submittedName>
</protein>
<feature type="active site" description="Proton donor; for dehydratase activity" evidence="7">
    <location>
        <position position="1493"/>
    </location>
</feature>
<dbReference type="EMBL" id="LJZO01000042">
    <property type="protein sequence ID" value="ROV91599.1"/>
    <property type="molecule type" value="Genomic_DNA"/>
</dbReference>
<evidence type="ECO:0000259" key="11">
    <source>
        <dbReference type="PROSITE" id="PS52019"/>
    </source>
</evidence>
<evidence type="ECO:0000256" key="4">
    <source>
        <dbReference type="ARBA" id="ARBA00022603"/>
    </source>
</evidence>
<comment type="caution">
    <text evidence="12">The sequence shown here is derived from an EMBL/GenBank/DDBJ whole genome shotgun (WGS) entry which is preliminary data.</text>
</comment>
<dbReference type="CDD" id="cd02440">
    <property type="entry name" value="AdoMet_MTases"/>
    <property type="match status" value="1"/>
</dbReference>
<keyword evidence="13" id="KW-1185">Reference proteome</keyword>
<evidence type="ECO:0000313" key="13">
    <source>
        <dbReference type="Proteomes" id="UP000284375"/>
    </source>
</evidence>
<dbReference type="Pfam" id="PF00550">
    <property type="entry name" value="PP-binding"/>
    <property type="match status" value="1"/>
</dbReference>
<evidence type="ECO:0000259" key="9">
    <source>
        <dbReference type="PROSITE" id="PS50075"/>
    </source>
</evidence>
<feature type="region of interest" description="Disordered" evidence="8">
    <location>
        <begin position="1741"/>
        <end position="1784"/>
    </location>
</feature>
<proteinExistence type="predicted"/>
<dbReference type="GO" id="GO:0008168">
    <property type="term" value="F:methyltransferase activity"/>
    <property type="evidence" value="ECO:0007669"/>
    <property type="project" value="UniProtKB-KW"/>
</dbReference>
<evidence type="ECO:0000256" key="7">
    <source>
        <dbReference type="PROSITE-ProRule" id="PRU01363"/>
    </source>
</evidence>
<sequence>MSAHTAVLLFGPQETSWTQKDLEALQTRLRDTGSLEFLKNAIENLPSLELVFKQHLGIKEPGGGAFDALLQLRDFAAGRIDLQTWGGALSNTQQASLTIVCHIIDFIEWASSCNAVSDLPSFEDAQGFCIGFLSAAAIASATTWQELELNFVRALRLATCIGAIVDAEAAANLKATAVHIKWKTDSQRKFLDNLVQDYTDAYVSCWTDDTAATVTVPKAYEADFRKQLSDNKILNQLIGLEGRFHSPIHEDVATRLQRACATTDDLRLPRAEMVRVSLRSTADTEVIKAGWLSDIAVDVSLCKCARWSETVKEAIQQRVSSNRPIQFVPIGRSARVPTSVRASTSYSLPTPQPAEEIAVIGLACRFPQSDDAADFWKLIESGSSAISELPRERFDPSHVSRGPKLSEYYGNFLRDPAAFDHRFFGISGREAKSMDPQQRLALQVAYEAVESSGYYSRPESRREKDVGVYLGVGAVDYEANVAGEDAGAFSAIGTLRAFISGRVNHFFGWSGPSITFDTACSSSAVAIHSACRALLAKDCAMAVAGGVNVMTSPGLHQNLAAASFLNPEGSSKAFDASANGYCRGEGAGLLVLKPLSRALADDDLIIGVISGSAVNQGSNSSPITVPHADSLRALYQKALATGNIDPAEVTYVEAHGTGTQVGDPIEYESVRSTFTSPRRKDKLFLGSVKDSIGHTEAASGVAGVIKSLLMMSHRIIPRQANFKMLNPSITSPSEDLIKIPTTNEEWTPGKRRGLVALVNNYGAAGSNAAIVLRQHIGANDSRKHLSAKHTYSILLAAKTLKSLLAYIASLKVLKVDDGEDPSKLVVSQLAPAINRRSNPAFEYRLALQAHDAESWIAAIHNAVAPPTKTQLAPQMPIILCFGGQTGKRPGISRDLYESCALFRKHMDACADICAELHIEQLLPSMLDQQQVNVSEDIVAIQCCLFMQQYASAMTWLDCGLQVDAIIGHSFGQLTALCVAGSLSLRDAVYFIAGRARLMRDAWQGERGTMLSVECDPDWFKTRVELLNNEHDTCLSVACYNGPCSFVAAGDTVSIARLEEALREQRQDEGVGQHFASKVKTTRLQSSHAFHSHLTDSILPALEDLAKSIEIRSPQIHVETCSEGGPWSNYNASELVQHTRRPVFFHDAVRRLEDRLEQGAIWLEAGSNTPIISMTRRIVNLDKKHTLLPVGDLGGDAAAQNVADITCKLWMAGKGCHDWASYATSHEDSNTACRAILCSPPYQFDTAEHWIQYKAPGAGVQQHVPAPELLPPSEPPLIQHYKKEDDGSLFAVNTASQIFQLAARGHAVAGQSLCPASMYCELATRCCAALHGHDPVDPPKSLLPHIQDLTMSAPLGLSPDSSVWLRISRSGGSGEELAFAIFSRSTRGIDTEHARGAVSMLPMEDKNTESRIRLLTRLARDPCRAEKLLSSHHEGVSGNMVYRVFNEVVTYADYYRGVQQVTALYNESAGRVSLPAPGGLPLQDRRLCDAIALDNFLQVAGIHVNCLSERPDGCVFMCVKVDEVLIAPEYVRNMNQADEHSWIVHSRFDAVEDYTSKGPTTIINNIFVYDDTSKNLVVGIIGATFQSVQFKSVRRNLARLSEPGSEPSGLTRLEARDKNIHQSDSGYQTSPPLSPSEEPASSSSPLPRNAETARESEEQSSQQQLLHRLQDMIANIIEIPLEEVLPTSKLETLGIDSLLVTEVTTEIEKRFGVSIGKDTILGLESVLDLSRCIFPVGEINDRSRRNSNEKQGKLDDGSQVASDTRPKAGSRVNETENSSSTGGSKAATSSIAKAFAKIEDSYDEISQETGFSGFYTHVYPLQSELVVLYIVEAFASLGCDLRGMATGALVPIIQALPEHKKLVPQLYKILERSGLILQSPGDQEFHRTARGIPETSASSRYEALLSLFPKHASETKLLATTGPYLAECLSGTKDPIGLIFGTAAARLLLEDVYANAPMFLSGTHQLCRFLCQVVTSAADSGGRDQVRILEIGAGTGGTTRYLLEALAASRAGVDVIYTFTDISASLVAAAKRKFAKYTNRPGFHMDFSVLDLEAETLPQWALDKFDIVVSTNCVHATRDLARSTSNIHSMLRSDHEAMLCLVELMPKDLYWFDLVFGLLEGWWMFDDGRSYALADEEHWERVLKDVGFGWVRWTSSASRESSVLKIITASRHEISTDIEAGKLSVPGNLTNKETVVFKKVDDLELQADIYYPEQPVEDSKALPIALLIHGGGHVMLSRKDVRPEQIQWLLRDGFLPISVDYRLCPETNLSSGPIVDVADALVWARETLPRLKTLRRSDIVPDGNRVVAIGWSTGGMLALSLGWTKLCQPPNAILAMYCPSDYEDPFWRRPNRPVDSTGAAATEFEDYTLDQATISACSGRPIAGYTVSSTHGQSAIGGWLAPWDPRSRLALHMNWHGRTLDVLLDGVDALSNQVANSLEHDMRPLELEAVRDISPLARVRRNDYAAVPTFLIHPSLDDLIPVAQAERLYTALKARG</sequence>
<dbReference type="Gene3D" id="1.10.1200.10">
    <property type="entry name" value="ACP-like"/>
    <property type="match status" value="1"/>
</dbReference>
<name>A0A423VKR1_CYTCH</name>
<dbReference type="InterPro" id="IPR014030">
    <property type="entry name" value="Ketoacyl_synth_N"/>
</dbReference>
<dbReference type="InterPro" id="IPR018201">
    <property type="entry name" value="Ketoacyl_synth_AS"/>
</dbReference>
<dbReference type="Gene3D" id="3.30.70.3290">
    <property type="match status" value="1"/>
</dbReference>
<dbReference type="InterPro" id="IPR013217">
    <property type="entry name" value="Methyltransf_12"/>
</dbReference>
<keyword evidence="5" id="KW-0808">Transferase</keyword>
<dbReference type="InterPro" id="IPR009081">
    <property type="entry name" value="PP-bd_ACP"/>
</dbReference>
<dbReference type="InterPro" id="IPR014043">
    <property type="entry name" value="Acyl_transferase_dom"/>
</dbReference>
<dbReference type="PROSITE" id="PS00012">
    <property type="entry name" value="PHOSPHOPANTETHEINE"/>
    <property type="match status" value="1"/>
</dbReference>
<dbReference type="InterPro" id="IPR016039">
    <property type="entry name" value="Thiolase-like"/>
</dbReference>
<dbReference type="Pfam" id="PF18558">
    <property type="entry name" value="HTH_51"/>
    <property type="match status" value="1"/>
</dbReference>
<dbReference type="InterPro" id="IPR029058">
    <property type="entry name" value="AB_hydrolase_fold"/>
</dbReference>
<dbReference type="Pfam" id="PF08242">
    <property type="entry name" value="Methyltransf_12"/>
    <property type="match status" value="1"/>
</dbReference>
<feature type="domain" description="PKS/mFAS DH" evidence="11">
    <location>
        <begin position="1274"/>
        <end position="1593"/>
    </location>
</feature>
<evidence type="ECO:0000259" key="10">
    <source>
        <dbReference type="PROSITE" id="PS52004"/>
    </source>
</evidence>
<feature type="compositionally biased region" description="Low complexity" evidence="8">
    <location>
        <begin position="1634"/>
        <end position="1646"/>
    </location>
</feature>
<dbReference type="InterPro" id="IPR016036">
    <property type="entry name" value="Malonyl_transacylase_ACP-bd"/>
</dbReference>
<evidence type="ECO:0000313" key="12">
    <source>
        <dbReference type="EMBL" id="ROV91599.1"/>
    </source>
</evidence>
<dbReference type="SMART" id="SM00827">
    <property type="entry name" value="PKS_AT"/>
    <property type="match status" value="1"/>
</dbReference>
<reference evidence="12 13" key="1">
    <citation type="submission" date="2015-09" db="EMBL/GenBank/DDBJ databases">
        <title>Host preference determinants of Valsa canker pathogens revealed by comparative genomics.</title>
        <authorList>
            <person name="Yin Z."/>
            <person name="Huang L."/>
        </authorList>
    </citation>
    <scope>NUCLEOTIDE SEQUENCE [LARGE SCALE GENOMIC DNA]</scope>
    <source>
        <strain evidence="12 13">YSFL</strain>
    </source>
</reference>
<dbReference type="InterPro" id="IPR041068">
    <property type="entry name" value="HTH_51"/>
</dbReference>
<dbReference type="Gene3D" id="3.40.50.1820">
    <property type="entry name" value="alpha/beta hydrolase"/>
    <property type="match status" value="1"/>
</dbReference>
<dbReference type="GO" id="GO:0006633">
    <property type="term" value="P:fatty acid biosynthetic process"/>
    <property type="evidence" value="ECO:0007669"/>
    <property type="project" value="InterPro"/>
</dbReference>
<dbReference type="GO" id="GO:0032259">
    <property type="term" value="P:methylation"/>
    <property type="evidence" value="ECO:0007669"/>
    <property type="project" value="UniProtKB-KW"/>
</dbReference>
<gene>
    <name evidence="12" type="ORF">VSDG_07933</name>
</gene>
<dbReference type="InterPro" id="IPR014031">
    <property type="entry name" value="Ketoacyl_synth_C"/>
</dbReference>
<dbReference type="PROSITE" id="PS00606">
    <property type="entry name" value="KS3_1"/>
    <property type="match status" value="1"/>
</dbReference>
<feature type="domain" description="Ketosynthase family 3 (KS3)" evidence="10">
    <location>
        <begin position="354"/>
        <end position="774"/>
    </location>
</feature>
<dbReference type="SUPFAM" id="SSF47336">
    <property type="entry name" value="ACP-like"/>
    <property type="match status" value="1"/>
</dbReference>
<dbReference type="PANTHER" id="PTHR43775">
    <property type="entry name" value="FATTY ACID SYNTHASE"/>
    <property type="match status" value="1"/>
</dbReference>
<evidence type="ECO:0000256" key="8">
    <source>
        <dbReference type="SAM" id="MobiDB-lite"/>
    </source>
</evidence>
<dbReference type="CDD" id="cd00833">
    <property type="entry name" value="PKS"/>
    <property type="match status" value="1"/>
</dbReference>
<evidence type="ECO:0000256" key="1">
    <source>
        <dbReference type="ARBA" id="ARBA00004721"/>
    </source>
</evidence>
<dbReference type="InterPro" id="IPR006162">
    <property type="entry name" value="Ppantetheine_attach_site"/>
</dbReference>
<dbReference type="GO" id="GO:0044550">
    <property type="term" value="P:secondary metabolite biosynthetic process"/>
    <property type="evidence" value="ECO:0007669"/>
    <property type="project" value="TreeGrafter"/>
</dbReference>
<dbReference type="SUPFAM" id="SSF55048">
    <property type="entry name" value="Probable ACP-binding domain of malonyl-CoA ACP transacylase"/>
    <property type="match status" value="1"/>
</dbReference>
<dbReference type="Pfam" id="PF20434">
    <property type="entry name" value="BD-FAE"/>
    <property type="match status" value="1"/>
</dbReference>
<evidence type="ECO:0000256" key="6">
    <source>
        <dbReference type="ARBA" id="ARBA00023268"/>
    </source>
</evidence>
<dbReference type="InterPro" id="IPR050091">
    <property type="entry name" value="PKS_NRPS_Biosynth_Enz"/>
</dbReference>
<dbReference type="Gene3D" id="3.10.129.110">
    <property type="entry name" value="Polyketide synthase dehydratase"/>
    <property type="match status" value="1"/>
</dbReference>
<dbReference type="InterPro" id="IPR032088">
    <property type="entry name" value="SAT"/>
</dbReference>
<organism evidence="12 13">
    <name type="scientific">Cytospora chrysosperma</name>
    <name type="common">Cytospora canker fungus</name>
    <name type="synonym">Sphaeria chrysosperma</name>
    <dbReference type="NCBI Taxonomy" id="252740"/>
    <lineage>
        <taxon>Eukaryota</taxon>
        <taxon>Fungi</taxon>
        <taxon>Dikarya</taxon>
        <taxon>Ascomycota</taxon>
        <taxon>Pezizomycotina</taxon>
        <taxon>Sordariomycetes</taxon>
        <taxon>Sordariomycetidae</taxon>
        <taxon>Diaporthales</taxon>
        <taxon>Cytosporaceae</taxon>
        <taxon>Cytospora</taxon>
    </lineage>
</organism>